<name>A0A392RHU2_9FABA</name>
<reference evidence="1 2" key="1">
    <citation type="journal article" date="2018" name="Front. Plant Sci.">
        <title>Red Clover (Trifolium pratense) and Zigzag Clover (T. medium) - A Picture of Genomic Similarities and Differences.</title>
        <authorList>
            <person name="Dluhosova J."/>
            <person name="Istvanek J."/>
            <person name="Nedelnik J."/>
            <person name="Repkova J."/>
        </authorList>
    </citation>
    <scope>NUCLEOTIDE SEQUENCE [LARGE SCALE GENOMIC DNA]</scope>
    <source>
        <strain evidence="2">cv. 10/8</strain>
        <tissue evidence="1">Leaf</tissue>
    </source>
</reference>
<proteinExistence type="predicted"/>
<sequence length="64" mass="6664">MGVGGVGGEREFVECSASRQVWPGGGGCGLVGALDRFGGWWKAWMTGGCGSSIHLSVTRLNQHI</sequence>
<comment type="caution">
    <text evidence="1">The sequence shown here is derived from an EMBL/GenBank/DDBJ whole genome shotgun (WGS) entry which is preliminary data.</text>
</comment>
<protein>
    <submittedName>
        <fullName evidence="1">Uncharacterized protein</fullName>
    </submittedName>
</protein>
<keyword evidence="2" id="KW-1185">Reference proteome</keyword>
<dbReference type="AlphaFoldDB" id="A0A392RHU2"/>
<organism evidence="1 2">
    <name type="scientific">Trifolium medium</name>
    <dbReference type="NCBI Taxonomy" id="97028"/>
    <lineage>
        <taxon>Eukaryota</taxon>
        <taxon>Viridiplantae</taxon>
        <taxon>Streptophyta</taxon>
        <taxon>Embryophyta</taxon>
        <taxon>Tracheophyta</taxon>
        <taxon>Spermatophyta</taxon>
        <taxon>Magnoliopsida</taxon>
        <taxon>eudicotyledons</taxon>
        <taxon>Gunneridae</taxon>
        <taxon>Pentapetalae</taxon>
        <taxon>rosids</taxon>
        <taxon>fabids</taxon>
        <taxon>Fabales</taxon>
        <taxon>Fabaceae</taxon>
        <taxon>Papilionoideae</taxon>
        <taxon>50 kb inversion clade</taxon>
        <taxon>NPAAA clade</taxon>
        <taxon>Hologalegina</taxon>
        <taxon>IRL clade</taxon>
        <taxon>Trifolieae</taxon>
        <taxon>Trifolium</taxon>
    </lineage>
</organism>
<dbReference type="Proteomes" id="UP000265520">
    <property type="component" value="Unassembled WGS sequence"/>
</dbReference>
<evidence type="ECO:0000313" key="1">
    <source>
        <dbReference type="EMBL" id="MCI36151.1"/>
    </source>
</evidence>
<evidence type="ECO:0000313" key="2">
    <source>
        <dbReference type="Proteomes" id="UP000265520"/>
    </source>
</evidence>
<dbReference type="EMBL" id="LXQA010230927">
    <property type="protein sequence ID" value="MCI36151.1"/>
    <property type="molecule type" value="Genomic_DNA"/>
</dbReference>
<feature type="non-terminal residue" evidence="1">
    <location>
        <position position="64"/>
    </location>
</feature>
<accession>A0A392RHU2</accession>